<dbReference type="Pfam" id="PF00932">
    <property type="entry name" value="LTD"/>
    <property type="match status" value="1"/>
</dbReference>
<evidence type="ECO:0000313" key="3">
    <source>
        <dbReference type="EMBL" id="AUV81077.1"/>
    </source>
</evidence>
<evidence type="ECO:0000256" key="1">
    <source>
        <dbReference type="SAM" id="MobiDB-lite"/>
    </source>
</evidence>
<dbReference type="SUPFAM" id="SSF74853">
    <property type="entry name" value="Lamin A/C globular tail domain"/>
    <property type="match status" value="1"/>
</dbReference>
<dbReference type="InterPro" id="IPR001279">
    <property type="entry name" value="Metallo-B-lactamas"/>
</dbReference>
<accession>A0A2I8VGL3</accession>
<feature type="region of interest" description="Disordered" evidence="1">
    <location>
        <begin position="27"/>
        <end position="49"/>
    </location>
</feature>
<dbReference type="Gene3D" id="3.60.15.10">
    <property type="entry name" value="Ribonuclease Z/Hydroxyacylglutathione hydrolase-like"/>
    <property type="match status" value="1"/>
</dbReference>
<dbReference type="PANTHER" id="PTHR30619:SF1">
    <property type="entry name" value="RECOMBINATION PROTEIN 2"/>
    <property type="match status" value="1"/>
</dbReference>
<dbReference type="PANTHER" id="PTHR30619">
    <property type="entry name" value="DNA INTERNALIZATION/COMPETENCE PROTEIN COMEC/REC2"/>
    <property type="match status" value="1"/>
</dbReference>
<dbReference type="InterPro" id="IPR035681">
    <property type="entry name" value="ComA-like_MBL"/>
</dbReference>
<dbReference type="SUPFAM" id="SSF56281">
    <property type="entry name" value="Metallo-hydrolase/oxidoreductase"/>
    <property type="match status" value="1"/>
</dbReference>
<dbReference type="PROSITE" id="PS51841">
    <property type="entry name" value="LTD"/>
    <property type="match status" value="1"/>
</dbReference>
<dbReference type="EMBL" id="CP026309">
    <property type="protein sequence ID" value="AUV81077.1"/>
    <property type="molecule type" value="Genomic_DNA"/>
</dbReference>
<dbReference type="RefSeq" id="WP_103424765.1">
    <property type="nucleotide sequence ID" value="NZ_CP026309.1"/>
</dbReference>
<reference evidence="3 4" key="1">
    <citation type="submission" date="2018-01" db="EMBL/GenBank/DDBJ databases">
        <title>Complete genome sequence of Salinigranum rubrum GX10T, an extremely halophilic archaeon isolated from a marine solar saltern.</title>
        <authorList>
            <person name="Han S."/>
        </authorList>
    </citation>
    <scope>NUCLEOTIDE SEQUENCE [LARGE SCALE GENOMIC DNA]</scope>
    <source>
        <strain evidence="3 4">GX10</strain>
    </source>
</reference>
<dbReference type="PROSITE" id="PS51257">
    <property type="entry name" value="PROKAR_LIPOPROTEIN"/>
    <property type="match status" value="1"/>
</dbReference>
<name>A0A2I8VGL3_9EURY</name>
<dbReference type="KEGG" id="srub:C2R22_04900"/>
<gene>
    <name evidence="3" type="ORF">C2R22_04900</name>
</gene>
<organism evidence="3 4">
    <name type="scientific">Salinigranum rubrum</name>
    <dbReference type="NCBI Taxonomy" id="755307"/>
    <lineage>
        <taxon>Archaea</taxon>
        <taxon>Methanobacteriati</taxon>
        <taxon>Methanobacteriota</taxon>
        <taxon>Stenosarchaea group</taxon>
        <taxon>Halobacteria</taxon>
        <taxon>Halobacteriales</taxon>
        <taxon>Haloferacaceae</taxon>
        <taxon>Salinigranum</taxon>
    </lineage>
</organism>
<dbReference type="Proteomes" id="UP000236584">
    <property type="component" value="Chromosome"/>
</dbReference>
<protein>
    <submittedName>
        <fullName evidence="3">Competence protein</fullName>
    </submittedName>
</protein>
<dbReference type="OrthoDB" id="3327at2157"/>
<dbReference type="InterPro" id="IPR036415">
    <property type="entry name" value="Lamin_tail_dom_sf"/>
</dbReference>
<dbReference type="InterPro" id="IPR052159">
    <property type="entry name" value="Competence_DNA_uptake"/>
</dbReference>
<feature type="domain" description="LTD" evidence="2">
    <location>
        <begin position="351"/>
        <end position="470"/>
    </location>
</feature>
<dbReference type="Gene3D" id="2.60.40.1260">
    <property type="entry name" value="Lamin Tail domain"/>
    <property type="match status" value="1"/>
</dbReference>
<dbReference type="GeneID" id="35591404"/>
<sequence length="470" mass="48973">MRRRSPRVSVLVVVGLLVVAGCTAGPGSPTDPLDSTATGVGASETTGTDRAATAASVDGTLEVHFINVGQGDSTLIVGPTGETVLVDTGDFRDDGAYVVDYLQSRGIDRIDALVSTHADADHIGGHAAVIEHFETEGEGVGAVYDPGVAASTATYDRYLDAVERHDVPLYRTLAGDRIPLDGARVTVLGPPQTPLADGERNENSIVLRVEFGRTSVLLPGDAGPVEEPYLVDNHEEALDVTLLKAGHHGSSSSTSAALLNAATPKAVVVSSAYDSRYGHPHEEVLGRLASRSIPTYWTATHGTVVATSDGTAVEVATQAAATTRPRDLRADAPVAPDTDGPVVVRAAYRGEGVEGTTVPTGARIDVSEIHADAAGDDAENLADEYVVVTNRGSEPVDLSGWVLTDESGARYTFPSNTVLAPGDSLTVRTGDGTDTATDRYWDAGRPVWNNDGDTVTLLRPDGGVVTEVSY</sequence>
<dbReference type="Pfam" id="PF00753">
    <property type="entry name" value="Lactamase_B"/>
    <property type="match status" value="1"/>
</dbReference>
<dbReference type="SMART" id="SM00849">
    <property type="entry name" value="Lactamase_B"/>
    <property type="match status" value="1"/>
</dbReference>
<dbReference type="CDD" id="cd07731">
    <property type="entry name" value="ComA-like_MBL-fold"/>
    <property type="match status" value="1"/>
</dbReference>
<feature type="compositionally biased region" description="Polar residues" evidence="1">
    <location>
        <begin position="33"/>
        <end position="48"/>
    </location>
</feature>
<evidence type="ECO:0000259" key="2">
    <source>
        <dbReference type="PROSITE" id="PS51841"/>
    </source>
</evidence>
<dbReference type="InterPro" id="IPR036866">
    <property type="entry name" value="RibonucZ/Hydroxyglut_hydro"/>
</dbReference>
<evidence type="ECO:0000313" key="4">
    <source>
        <dbReference type="Proteomes" id="UP000236584"/>
    </source>
</evidence>
<dbReference type="InterPro" id="IPR001322">
    <property type="entry name" value="Lamin_tail_dom"/>
</dbReference>
<keyword evidence="4" id="KW-1185">Reference proteome</keyword>
<proteinExistence type="predicted"/>
<dbReference type="AlphaFoldDB" id="A0A2I8VGL3"/>